<reference evidence="4" key="4">
    <citation type="submission" date="2025-09" db="UniProtKB">
        <authorList>
            <consortium name="Ensembl"/>
        </authorList>
    </citation>
    <scope>IDENTIFICATION</scope>
</reference>
<reference evidence="5" key="1">
    <citation type="journal article" date="2002" name="Science">
        <title>The draft genome of Ciona intestinalis: insights into chordate and vertebrate origins.</title>
        <authorList>
            <person name="Dehal P."/>
            <person name="Satou Y."/>
            <person name="Campbell R.K."/>
            <person name="Chapman J."/>
            <person name="Degnan B."/>
            <person name="De Tomaso A."/>
            <person name="Davidson B."/>
            <person name="Di Gregorio A."/>
            <person name="Gelpke M."/>
            <person name="Goodstein D.M."/>
            <person name="Harafuji N."/>
            <person name="Hastings K.E."/>
            <person name="Ho I."/>
            <person name="Hotta K."/>
            <person name="Huang W."/>
            <person name="Kawashima T."/>
            <person name="Lemaire P."/>
            <person name="Martinez D."/>
            <person name="Meinertzhagen I.A."/>
            <person name="Necula S."/>
            <person name="Nonaka M."/>
            <person name="Putnam N."/>
            <person name="Rash S."/>
            <person name="Saiga H."/>
            <person name="Satake M."/>
            <person name="Terry A."/>
            <person name="Yamada L."/>
            <person name="Wang H.G."/>
            <person name="Awazu S."/>
            <person name="Azumi K."/>
            <person name="Boore J."/>
            <person name="Branno M."/>
            <person name="Chin-Bow S."/>
            <person name="DeSantis R."/>
            <person name="Doyle S."/>
            <person name="Francino P."/>
            <person name="Keys D.N."/>
            <person name="Haga S."/>
            <person name="Hayashi H."/>
            <person name="Hino K."/>
            <person name="Imai K.S."/>
            <person name="Inaba K."/>
            <person name="Kano S."/>
            <person name="Kobayashi K."/>
            <person name="Kobayashi M."/>
            <person name="Lee B.I."/>
            <person name="Makabe K.W."/>
            <person name="Manohar C."/>
            <person name="Matassi G."/>
            <person name="Medina M."/>
            <person name="Mochizuki Y."/>
            <person name="Mount S."/>
            <person name="Morishita T."/>
            <person name="Miura S."/>
            <person name="Nakayama A."/>
            <person name="Nishizaka S."/>
            <person name="Nomoto H."/>
            <person name="Ohta F."/>
            <person name="Oishi K."/>
            <person name="Rigoutsos I."/>
            <person name="Sano M."/>
            <person name="Sasaki A."/>
            <person name="Sasakura Y."/>
            <person name="Shoguchi E."/>
            <person name="Shin-i T."/>
            <person name="Spagnuolo A."/>
            <person name="Stainier D."/>
            <person name="Suzuki M.M."/>
            <person name="Tassy O."/>
            <person name="Takatori N."/>
            <person name="Tokuoka M."/>
            <person name="Yagi K."/>
            <person name="Yoshizaki F."/>
            <person name="Wada S."/>
            <person name="Zhang C."/>
            <person name="Hyatt P.D."/>
            <person name="Larimer F."/>
            <person name="Detter C."/>
            <person name="Doggett N."/>
            <person name="Glavina T."/>
            <person name="Hawkins T."/>
            <person name="Richardson P."/>
            <person name="Lucas S."/>
            <person name="Kohara Y."/>
            <person name="Levine M."/>
            <person name="Satoh N."/>
            <person name="Rokhsar D.S."/>
        </authorList>
    </citation>
    <scope>NUCLEOTIDE SEQUENCE [LARGE SCALE GENOMIC DNA]</scope>
</reference>
<accession>H2XZE3</accession>
<protein>
    <recommendedName>
        <fullName evidence="6">SH3 domain-containing protein</fullName>
    </recommendedName>
</protein>
<reference evidence="4" key="3">
    <citation type="submission" date="2025-08" db="UniProtKB">
        <authorList>
            <consortium name="Ensembl"/>
        </authorList>
    </citation>
    <scope>IDENTIFICATION</scope>
</reference>
<feature type="region of interest" description="Disordered" evidence="3">
    <location>
        <begin position="1678"/>
        <end position="1698"/>
    </location>
</feature>
<dbReference type="HOGENOM" id="CLU_231689_0_0_1"/>
<dbReference type="InterPro" id="IPR055297">
    <property type="entry name" value="NEBU/NEBL"/>
</dbReference>
<dbReference type="GO" id="GO:0051015">
    <property type="term" value="F:actin filament binding"/>
    <property type="evidence" value="ECO:0000318"/>
    <property type="project" value="GO_Central"/>
</dbReference>
<dbReference type="FunCoup" id="H2XZE3">
    <property type="interactions" value="1"/>
</dbReference>
<evidence type="ECO:0000313" key="4">
    <source>
        <dbReference type="Ensembl" id="ENSCINP00000035027.1"/>
    </source>
</evidence>
<dbReference type="STRING" id="7719.ENSCINP00000035027"/>
<dbReference type="PANTHER" id="PTHR11039:SF64">
    <property type="entry name" value="NEBULIN-RELATED-ANCHORING PROTEIN-LIKE"/>
    <property type="match status" value="1"/>
</dbReference>
<evidence type="ECO:0000313" key="5">
    <source>
        <dbReference type="Proteomes" id="UP000008144"/>
    </source>
</evidence>
<dbReference type="SMART" id="SM00227">
    <property type="entry name" value="NEBU"/>
    <property type="match status" value="49"/>
</dbReference>
<dbReference type="Ensembl" id="ENSCINT00000034893.1">
    <property type="protein sequence ID" value="ENSCINP00000035027.1"/>
    <property type="gene ID" value="ENSCING00000022703.1"/>
</dbReference>
<keyword evidence="5" id="KW-1185">Reference proteome</keyword>
<evidence type="ECO:0000256" key="2">
    <source>
        <dbReference type="ARBA" id="ARBA00023203"/>
    </source>
</evidence>
<reference evidence="4" key="2">
    <citation type="journal article" date="2008" name="Genome Biol.">
        <title>Improved genome assembly and evidence-based global gene model set for the chordate Ciona intestinalis: new insight into intron and operon populations.</title>
        <authorList>
            <person name="Satou Y."/>
            <person name="Mineta K."/>
            <person name="Ogasawara M."/>
            <person name="Sasakura Y."/>
            <person name="Shoguchi E."/>
            <person name="Ueno K."/>
            <person name="Yamada L."/>
            <person name="Matsumoto J."/>
            <person name="Wasserscheid J."/>
            <person name="Dewar K."/>
            <person name="Wiley G.B."/>
            <person name="Macmil S.L."/>
            <person name="Roe B.A."/>
            <person name="Zeller R.W."/>
            <person name="Hastings K.E."/>
            <person name="Lemaire P."/>
            <person name="Lindquist E."/>
            <person name="Endo T."/>
            <person name="Hotta K."/>
            <person name="Inaba K."/>
        </authorList>
    </citation>
    <scope>NUCLEOTIDE SEQUENCE [LARGE SCALE GENOMIC DNA]</scope>
    <source>
        <strain evidence="4">wild type</strain>
    </source>
</reference>
<dbReference type="PANTHER" id="PTHR11039">
    <property type="entry name" value="NEBULIN"/>
    <property type="match status" value="1"/>
</dbReference>
<dbReference type="InterPro" id="IPR013998">
    <property type="entry name" value="Nebulin-like"/>
</dbReference>
<organism evidence="4 5">
    <name type="scientific">Ciona intestinalis</name>
    <name type="common">Transparent sea squirt</name>
    <name type="synonym">Ascidia intestinalis</name>
    <dbReference type="NCBI Taxonomy" id="7719"/>
    <lineage>
        <taxon>Eukaryota</taxon>
        <taxon>Metazoa</taxon>
        <taxon>Chordata</taxon>
        <taxon>Tunicata</taxon>
        <taxon>Ascidiacea</taxon>
        <taxon>Phlebobranchia</taxon>
        <taxon>Cionidae</taxon>
        <taxon>Ciona</taxon>
    </lineage>
</organism>
<evidence type="ECO:0000256" key="3">
    <source>
        <dbReference type="SAM" id="MobiDB-lite"/>
    </source>
</evidence>
<evidence type="ECO:0008006" key="6">
    <source>
        <dbReference type="Google" id="ProtNLM"/>
    </source>
</evidence>
<dbReference type="PRINTS" id="PR00510">
    <property type="entry name" value="NEBULIN"/>
</dbReference>
<dbReference type="EMBL" id="EAAA01000424">
    <property type="status" value="NOT_ANNOTATED_CDS"/>
    <property type="molecule type" value="Genomic_DNA"/>
</dbReference>
<dbReference type="Pfam" id="PF00880">
    <property type="entry name" value="Nebulin"/>
    <property type="match status" value="16"/>
</dbReference>
<dbReference type="GO" id="GO:0030018">
    <property type="term" value="C:Z disc"/>
    <property type="evidence" value="ECO:0007669"/>
    <property type="project" value="InterPro"/>
</dbReference>
<feature type="region of interest" description="Disordered" evidence="3">
    <location>
        <begin position="345"/>
        <end position="372"/>
    </location>
</feature>
<feature type="compositionally biased region" description="Basic and acidic residues" evidence="3">
    <location>
        <begin position="358"/>
        <end position="370"/>
    </location>
</feature>
<feature type="compositionally biased region" description="Basic and acidic residues" evidence="3">
    <location>
        <begin position="1280"/>
        <end position="1292"/>
    </location>
</feature>
<proteinExistence type="predicted"/>
<evidence type="ECO:0000256" key="1">
    <source>
        <dbReference type="ARBA" id="ARBA00022737"/>
    </source>
</evidence>
<dbReference type="InterPro" id="IPR000900">
    <property type="entry name" value="Nebulin_repeat"/>
</dbReference>
<dbReference type="Proteomes" id="UP000008144">
    <property type="component" value="Chromosome 1"/>
</dbReference>
<keyword evidence="1" id="KW-0677">Repeat</keyword>
<name>H2XZE3_CIOIN</name>
<feature type="region of interest" description="Disordered" evidence="3">
    <location>
        <begin position="1272"/>
        <end position="1292"/>
    </location>
</feature>
<sequence>EITSKVRGYQFLKASEQRDVAHASKVNDLISPAKYKEEYNELRNIIYFPVHLTDGYETCIRANKFASPATYKRNWLKERFRNNYKVHETEGYKQEREIQKKISALLQIAYKAEYNRNVGKCPFITETPERSHNRDMKDMFSDKKYRHSARDVMDKYHLITDEPRMVTAIQAMDLVSDVKYKEEYEKEKGKGTANIHETPQMVHALQVAKLTSDKPYRQVALKELQKVTLPEDATTIVHAQEAGKLVSDISYKNLIWVKKFKYYVLLQITYKKDAFENKMQGYNRLPLKDNYQLNRLDKIKDLPSEVSRDIIPLKVIPLTLYPLQVQYKKDFYEQKGQLIPVVDTPEQRHAQKQQKIQSDNKYKEEHEKSKGQGCNEITPAIAHAATIAKVVSENVYKEKHKEDSKIPTAFSVLPSTPYIEHVQKVAQKASEKASDFRYKEAYENEKGIVFYPYFLTPQYENQVKAGKLQSQNVYTKKAEEGRHTFKLTTDQPNFKQAKVANNLISDLKYRQPHKGKGAKVKDSRDVPSILHSKKMQELFSGIRYRNEYEKIKDKYHLDVSTPSIVNAKRASQLLSDTTYKEEYNKEKGQPFDTYQDSLQMKHMRTMPDKLSENKYRQDLILSRGKVIQVADTPWLATSKRAQQFISHAQIKKKLHSFIYSYIQIPCKLIKYLYLKRQSGYKQKAKEDQQHYLLVPDDPEFQRLKDAATYLSDIAYKGEAQKEHSHFTTVSDTPTMVKAKESQEMQSEIKYKELAKKRLHQVHPTEEDPWMKKAKEVNKHISDVTYKSKDKDMAHQYKLKESDNFMKHAKNVRDNISEANYKKDFNSKYKDKAGEFTILESTPDIKHATEVSTLVSKNKYKEDFEKTKGQYQTIEDDLNMNHATQVNKMLSKHDYLHSFHHFTILEKSPEIEHAVNTAKMQSTLEYRKEFDKEIKGKGWRFTKDTPQQKHVENIGNVQSQYKYTKKYRDNVGTGFTSVTDRPDILHATSCKDVISDNEYKRRHRAMTGKGYTFTPDNPSQAHVEEVTHTQSEIDYRKQAREINARGTNMSGDVTPSSLHHKRAQEILDDRKYKADYERTVKGKGMTFDLHGTPSMSHIKHAEDIKSDILYKEGYEATKGRPTVVMDAPHIINAQKANDLISDVKYNSYIHSFKYITTAYIMMHALKMSQTQSQHKYKQKYNNEVKGRGFSAAGNSLDAARVRKNTAVQSSKYRSNMHPVLVKTNKTPSDVRIKISNHSTMSTSFLEYTKEAEKLRQSNNLPPDHPDFARARQSAMNASDATYKEGYNKGKDKNKYDVTTTEKYMAAKELENTSSDVKYKSAYEMNKGKNQTSIPETHEMSLFDAPEFIRAKEAAKIASNVKYKSAYEMNKGKNQTSIPETHEMTLSKELQPVLSKKQYTQKSKDQVNFPDVQEISHAVSTQQQASKQVYKEDFNKNIVGKGPQDPETHEMSLSKELQPVLSKKQYTQKSKDQQKNVHVGSETYEMTLSKELQPVLSKKQYTQKSKEQQQHVHVGSVDYPEFVRAKENAINASDATYKKGFNEDKDKNKYNVTDTEQYKFSKELENTASDVKYKSAYEMNKAKNNTLKSQRNNKKMFIFIKQVSKQASKAEYVREADKMMHTHNLPLDYPEFVRAKENAINASDVNYRSAYEMNKGKNQTSIPETHEMSLSKELQPVLSKKQYTQKSKDQQKNVHVGSVSSSELKKNKIIAEIISQAAYLKNYDENKSKNKFKVTDTEQYQTAKNLLELVSDRGYVREADKMMHTHNLPLDYPEFVRAKENAINASDTKYKKNHKETKALNKFKVTDTEQYKSNKATADLVSEVKYREDYEAKKGKNVKQIEETPEMVLSKSLRPIVSNKLYMDSARKIMQKYNLDACISSVHALYIVHHNYCFTLYLHFSSCYSIIKDYINVSYKKAHNKEGGKNNYKFAETDTYKGAKFTDIGDQRLSHAMHATQPAYIKEADKMMHHHNLPLDYPEFVRAKENAINASDARYIEDYLADRSIIYFPAHLTPTYEAASKAAQYSDAEYTKSGEEARHKFTLPVDTPELNRVKQASINASDLEYKKQKKAVIDKYRGFQTMDSNDHPIVQQGIKAAELVSEKSYTESAKKLLEKYNLSADVIQIAHVLATSPLVSDVNYRENYLSELKGIEHYPGYIQAKENTKLASKRKYKEDYMEDRNLIYYPVHLTAGYECATKASQFMNKASYKADPASGKFTSVKDSIDLARAR</sequence>
<dbReference type="OMA" id="VTDTEQY"/>
<dbReference type="PROSITE" id="PS51216">
    <property type="entry name" value="NEBULIN"/>
    <property type="match status" value="27"/>
</dbReference>
<keyword evidence="2" id="KW-0009">Actin-binding</keyword>
<dbReference type="EMBL" id="EAAA01000423">
    <property type="status" value="NOT_ANNOTATED_CDS"/>
    <property type="molecule type" value="Genomic_DNA"/>
</dbReference>
<dbReference type="GeneTree" id="ENSGT01120000276584"/>
<dbReference type="InParanoid" id="H2XZE3"/>